<gene>
    <name evidence="2" type="ordered locus">Ngar_c18670</name>
</gene>
<dbReference type="STRING" id="1237085.Ngar_c18670"/>
<dbReference type="SUPFAM" id="SSF52768">
    <property type="entry name" value="Arginase/deacetylase"/>
    <property type="match status" value="1"/>
</dbReference>
<dbReference type="KEGG" id="nga:Ngar_c18670"/>
<dbReference type="GeneID" id="13795730"/>
<dbReference type="InterPro" id="IPR023696">
    <property type="entry name" value="Ureohydrolase_dom_sf"/>
</dbReference>
<evidence type="ECO:0000256" key="1">
    <source>
        <dbReference type="PROSITE-ProRule" id="PRU00742"/>
    </source>
</evidence>
<dbReference type="GO" id="GO:0046872">
    <property type="term" value="F:metal ion binding"/>
    <property type="evidence" value="ECO:0007669"/>
    <property type="project" value="InterPro"/>
</dbReference>
<organism evidence="2 3">
    <name type="scientific">Nitrososphaera gargensis (strain Ga9.2)</name>
    <dbReference type="NCBI Taxonomy" id="1237085"/>
    <lineage>
        <taxon>Archaea</taxon>
        <taxon>Nitrososphaerota</taxon>
        <taxon>Nitrososphaeria</taxon>
        <taxon>Nitrososphaerales</taxon>
        <taxon>Nitrososphaeraceae</taxon>
        <taxon>Nitrososphaera</taxon>
    </lineage>
</organism>
<dbReference type="OrthoDB" id="9706at2157"/>
<protein>
    <submittedName>
        <fullName evidence="2">Putative arginase/agmatinase/formiminoglutamase</fullName>
    </submittedName>
</protein>
<comment type="similarity">
    <text evidence="1">Belongs to the arginase family.</text>
</comment>
<dbReference type="InParanoid" id="K0IN58"/>
<dbReference type="PROSITE" id="PS51409">
    <property type="entry name" value="ARGINASE_2"/>
    <property type="match status" value="1"/>
</dbReference>
<sequence length="81" mass="8560">MESKVFGFTDVDVLNDKDMPAVDYRLSGGLSYGDISQLLQILLGTGKAVGMDIAIFNPKLDSDGSIARRLVSSLASGLASH</sequence>
<dbReference type="AlphaFoldDB" id="K0IN58"/>
<evidence type="ECO:0000313" key="2">
    <source>
        <dbReference type="EMBL" id="AFU58799.1"/>
    </source>
</evidence>
<reference evidence="2 3" key="1">
    <citation type="journal article" date="2012" name="Environ. Microbiol.">
        <title>The genome of the ammonia-oxidizing Candidatus Nitrososphaera gargensis: insights into metabolic versatility and environmental adaptations.</title>
        <authorList>
            <person name="Spang A."/>
            <person name="Poehlein A."/>
            <person name="Offre P."/>
            <person name="Zumbragel S."/>
            <person name="Haider S."/>
            <person name="Rychlik N."/>
            <person name="Nowka B."/>
            <person name="Schmeisser C."/>
            <person name="Lebedeva E.V."/>
            <person name="Rattei T."/>
            <person name="Bohm C."/>
            <person name="Schmid M."/>
            <person name="Galushko A."/>
            <person name="Hatzenpichler R."/>
            <person name="Weinmaier T."/>
            <person name="Daniel R."/>
            <person name="Schleper C."/>
            <person name="Spieck E."/>
            <person name="Streit W."/>
            <person name="Wagner M."/>
        </authorList>
    </citation>
    <scope>NUCLEOTIDE SEQUENCE [LARGE SCALE GENOMIC DNA]</scope>
    <source>
        <strain evidence="3">Ga9.2</strain>
    </source>
</reference>
<dbReference type="Pfam" id="PF00491">
    <property type="entry name" value="Arginase"/>
    <property type="match status" value="1"/>
</dbReference>
<name>K0IN58_NITGG</name>
<dbReference type="Proteomes" id="UP000008037">
    <property type="component" value="Chromosome"/>
</dbReference>
<dbReference type="Gene3D" id="3.40.800.10">
    <property type="entry name" value="Ureohydrolase domain"/>
    <property type="match status" value="1"/>
</dbReference>
<proteinExistence type="inferred from homology"/>
<keyword evidence="3" id="KW-1185">Reference proteome</keyword>
<dbReference type="EMBL" id="CP002408">
    <property type="protein sequence ID" value="AFU58799.1"/>
    <property type="molecule type" value="Genomic_DNA"/>
</dbReference>
<dbReference type="InterPro" id="IPR006035">
    <property type="entry name" value="Ureohydrolase"/>
</dbReference>
<evidence type="ECO:0000313" key="3">
    <source>
        <dbReference type="Proteomes" id="UP000008037"/>
    </source>
</evidence>
<dbReference type="HOGENOM" id="CLU_2565857_0_0_2"/>
<dbReference type="BioCyc" id="CNIT1237085:G1324-1865-MONOMER"/>
<accession>K0IN58</accession>
<dbReference type="RefSeq" id="WP_015019336.1">
    <property type="nucleotide sequence ID" value="NC_018719.1"/>
</dbReference>